<dbReference type="HOGENOM" id="CLU_045539_5_3_4"/>
<feature type="transmembrane region" description="Helical" evidence="6">
    <location>
        <begin position="168"/>
        <end position="189"/>
    </location>
</feature>
<dbReference type="NCBIfam" id="TIGR00765">
    <property type="entry name" value="yihY_not_rbn"/>
    <property type="match status" value="1"/>
</dbReference>
<feature type="transmembrane region" description="Helical" evidence="6">
    <location>
        <begin position="255"/>
        <end position="275"/>
    </location>
</feature>
<feature type="transmembrane region" description="Helical" evidence="6">
    <location>
        <begin position="102"/>
        <end position="125"/>
    </location>
</feature>
<evidence type="ECO:0000256" key="5">
    <source>
        <dbReference type="ARBA" id="ARBA00023136"/>
    </source>
</evidence>
<dbReference type="PANTHER" id="PTHR30213">
    <property type="entry name" value="INNER MEMBRANE PROTEIN YHJD"/>
    <property type="match status" value="1"/>
</dbReference>
<dbReference type="EMBL" id="FR687359">
    <property type="protein sequence ID" value="CBW75793.1"/>
    <property type="molecule type" value="Genomic_DNA"/>
</dbReference>
<dbReference type="Proteomes" id="UP000007437">
    <property type="component" value="Chromosome"/>
</dbReference>
<accession>E5ATB9</accession>
<evidence type="ECO:0000256" key="3">
    <source>
        <dbReference type="ARBA" id="ARBA00022692"/>
    </source>
</evidence>
<dbReference type="GO" id="GO:0005886">
    <property type="term" value="C:plasma membrane"/>
    <property type="evidence" value="ECO:0007669"/>
    <property type="project" value="UniProtKB-SubCell"/>
</dbReference>
<sequence length="355" mass="37472">MCRCGCPPARCLDRLKNTEGGGLLRRGGMPCGSAVAAHDGGGPRRRTPTAHCCTTGNTSMAKPTLAARAQSMRSRAMDLLAWVSDPVTYWIKDRCPTMAASIAFYTAFSLAPTLVIVIAVAGFFFGQDAVQGRLFGEIRGVVGDEAAQGVQAIVANAWHADRATHTTMVSILGIVIGASATFSTLNSALNAIWPVPEPDTRASLLSVVRVRLISFGLVLGVAFLIVVLLILDTVISVAGHWFWGPQSASYLIANAVQHVATLGSLWLAFSAMLKFVPDASLQWRDALAGGLAAALLFSGGKNIFAFYLAHVGTANTFGAAGSLAVLLMWLYFSSSVFLLGAEVSATAARRRNDTH</sequence>
<evidence type="ECO:0000256" key="2">
    <source>
        <dbReference type="ARBA" id="ARBA00022475"/>
    </source>
</evidence>
<dbReference type="eggNOG" id="COG1295">
    <property type="taxonomic scope" value="Bacteria"/>
</dbReference>
<dbReference type="GO" id="GO:0016787">
    <property type="term" value="F:hydrolase activity"/>
    <property type="evidence" value="ECO:0007669"/>
    <property type="project" value="UniProtKB-KW"/>
</dbReference>
<feature type="transmembrane region" description="Helical" evidence="6">
    <location>
        <begin position="210"/>
        <end position="243"/>
    </location>
</feature>
<reference evidence="7 8" key="1">
    <citation type="journal article" date="2011" name="J. Bacteriol.">
        <title>Complete genome sequence of Burkholderia rhizoxinica, an endosymbiont of Rhizopus microsporus.</title>
        <authorList>
            <person name="Lackner G."/>
            <person name="Moebius N."/>
            <person name="Partida-Martinez L."/>
            <person name="Hertweck C."/>
        </authorList>
    </citation>
    <scope>NUCLEOTIDE SEQUENCE [LARGE SCALE GENOMIC DNA]</scope>
    <source>
        <strain evidence="8">DSM 19002 / CIP 109453 / HKI 454</strain>
    </source>
</reference>
<keyword evidence="3 6" id="KW-0812">Transmembrane</keyword>
<protein>
    <submittedName>
        <fullName evidence="7">Ribonuclease BN</fullName>
        <ecNumber evidence="7">3.1.-.-</ecNumber>
    </submittedName>
</protein>
<keyword evidence="4 6" id="KW-1133">Transmembrane helix</keyword>
<dbReference type="KEGG" id="brh:RBRH_01388"/>
<dbReference type="AlphaFoldDB" id="E5ATB9"/>
<comment type="subcellular location">
    <subcellularLocation>
        <location evidence="1">Cell membrane</location>
        <topology evidence="1">Multi-pass membrane protein</topology>
    </subcellularLocation>
</comment>
<proteinExistence type="predicted"/>
<feature type="transmembrane region" description="Helical" evidence="6">
    <location>
        <begin position="287"/>
        <end position="308"/>
    </location>
</feature>
<evidence type="ECO:0000313" key="7">
    <source>
        <dbReference type="EMBL" id="CBW75793.1"/>
    </source>
</evidence>
<organism evidence="7 8">
    <name type="scientific">Mycetohabitans rhizoxinica (strain DSM 19002 / CIP 109453 / HKI 454)</name>
    <name type="common">Paraburkholderia rhizoxinica</name>
    <dbReference type="NCBI Taxonomy" id="882378"/>
    <lineage>
        <taxon>Bacteria</taxon>
        <taxon>Pseudomonadati</taxon>
        <taxon>Pseudomonadota</taxon>
        <taxon>Betaproteobacteria</taxon>
        <taxon>Burkholderiales</taxon>
        <taxon>Burkholderiaceae</taxon>
        <taxon>Mycetohabitans</taxon>
    </lineage>
</organism>
<dbReference type="EC" id="3.1.-.-" evidence="7"/>
<name>E5ATB9_MYCRK</name>
<dbReference type="PANTHER" id="PTHR30213:SF1">
    <property type="entry name" value="INNER MEMBRANE PROTEIN YHJD"/>
    <property type="match status" value="1"/>
</dbReference>
<dbReference type="STRING" id="882378.RBRH_01388"/>
<keyword evidence="7" id="KW-0378">Hydrolase</keyword>
<evidence type="ECO:0000256" key="6">
    <source>
        <dbReference type="SAM" id="Phobius"/>
    </source>
</evidence>
<evidence type="ECO:0000256" key="4">
    <source>
        <dbReference type="ARBA" id="ARBA00022989"/>
    </source>
</evidence>
<dbReference type="Pfam" id="PF03631">
    <property type="entry name" value="Virul_fac_BrkB"/>
    <property type="match status" value="1"/>
</dbReference>
<keyword evidence="5 6" id="KW-0472">Membrane</keyword>
<dbReference type="PIRSF" id="PIRSF035875">
    <property type="entry name" value="RNase_BN"/>
    <property type="match status" value="1"/>
</dbReference>
<gene>
    <name evidence="7" type="ordered locus">RBRH_01388</name>
</gene>
<keyword evidence="2" id="KW-1003">Cell membrane</keyword>
<feature type="transmembrane region" description="Helical" evidence="6">
    <location>
        <begin position="320"/>
        <end position="341"/>
    </location>
</feature>
<evidence type="ECO:0000256" key="1">
    <source>
        <dbReference type="ARBA" id="ARBA00004651"/>
    </source>
</evidence>
<evidence type="ECO:0000313" key="8">
    <source>
        <dbReference type="Proteomes" id="UP000007437"/>
    </source>
</evidence>
<dbReference type="InterPro" id="IPR017039">
    <property type="entry name" value="Virul_fac_BrkB"/>
</dbReference>